<keyword evidence="3" id="KW-0732">Signal</keyword>
<evidence type="ECO:0000256" key="3">
    <source>
        <dbReference type="ARBA" id="ARBA00022729"/>
    </source>
</evidence>
<dbReference type="GO" id="GO:0016301">
    <property type="term" value="F:kinase activity"/>
    <property type="evidence" value="ECO:0007669"/>
    <property type="project" value="UniProtKB-KW"/>
</dbReference>
<evidence type="ECO:0000256" key="2">
    <source>
        <dbReference type="ARBA" id="ARBA00022614"/>
    </source>
</evidence>
<dbReference type="InterPro" id="IPR032675">
    <property type="entry name" value="LRR_dom_sf"/>
</dbReference>
<dbReference type="FunFam" id="3.80.10.10:FF:000400">
    <property type="entry name" value="Nuclear pore complex protein NUP107"/>
    <property type="match status" value="1"/>
</dbReference>
<dbReference type="InterPro" id="IPR053059">
    <property type="entry name" value="Inactive_SerThr-Kinase_ABA"/>
</dbReference>
<dbReference type="AlphaFoldDB" id="A0AAW2T063"/>
<keyword evidence="7" id="KW-0675">Receptor</keyword>
<dbReference type="InterPro" id="IPR013210">
    <property type="entry name" value="LRR_N_plant-typ"/>
</dbReference>
<protein>
    <submittedName>
        <fullName evidence="7">LRR receptor-like serine/threonine-protein kinase GHR1</fullName>
    </submittedName>
</protein>
<dbReference type="SUPFAM" id="SSF52058">
    <property type="entry name" value="L domain-like"/>
    <property type="match status" value="1"/>
</dbReference>
<dbReference type="EMBL" id="JACGWJ010000009">
    <property type="protein sequence ID" value="KAL0398255.1"/>
    <property type="molecule type" value="Genomic_DNA"/>
</dbReference>
<reference evidence="7" key="1">
    <citation type="submission" date="2020-06" db="EMBL/GenBank/DDBJ databases">
        <authorList>
            <person name="Li T."/>
            <person name="Hu X."/>
            <person name="Zhang T."/>
            <person name="Song X."/>
            <person name="Zhang H."/>
            <person name="Dai N."/>
            <person name="Sheng W."/>
            <person name="Hou X."/>
            <person name="Wei L."/>
        </authorList>
    </citation>
    <scope>NUCLEOTIDE SEQUENCE</scope>
    <source>
        <strain evidence="7">G02</strain>
        <tissue evidence="7">Leaf</tissue>
    </source>
</reference>
<name>A0AAW2T063_SESRA</name>
<keyword evidence="2" id="KW-0433">Leucine-rich repeat</keyword>
<gene>
    <name evidence="7" type="ORF">Sradi_2168800</name>
</gene>
<comment type="caution">
    <text evidence="7">The sequence shown here is derived from an EMBL/GenBank/DDBJ whole genome shotgun (WGS) entry which is preliminary data.</text>
</comment>
<keyword evidence="7" id="KW-0808">Transferase</keyword>
<dbReference type="PANTHER" id="PTHR48003:SF4">
    <property type="entry name" value="LRR RECEPTOR-LIKE SERINE_THREONINE-PROTEIN KINASE GHR1"/>
    <property type="match status" value="1"/>
</dbReference>
<dbReference type="Pfam" id="PF08263">
    <property type="entry name" value="LRRNT_2"/>
    <property type="match status" value="1"/>
</dbReference>
<evidence type="ECO:0000256" key="4">
    <source>
        <dbReference type="ARBA" id="ARBA00022737"/>
    </source>
</evidence>
<sequence>MPDAAAVAVVSTFTTWQAGRQASLPIKKKDPKQSSKLHLMIRLHVHHDKLQSRFPPAMLFGGWAYLVKSPVFLLSFVVKLIGLLCLLPDALPSQDILALLEFKKGIKHDPTGFVLESWNDESIDFNGCPSSWNGIMCNGGNVAAVVLDNLGLSADADLSVFSNLTMLVKLSIANNSISGKLPDNLGEFKSLEYLDISDNLFFSSLPSEIGKLVSLKNLSLAGNNFSGSIPDAISGLASIRSLDMSRNSFLGRYRRL</sequence>
<organism evidence="7">
    <name type="scientific">Sesamum radiatum</name>
    <name type="common">Black benniseed</name>
    <dbReference type="NCBI Taxonomy" id="300843"/>
    <lineage>
        <taxon>Eukaryota</taxon>
        <taxon>Viridiplantae</taxon>
        <taxon>Streptophyta</taxon>
        <taxon>Embryophyta</taxon>
        <taxon>Tracheophyta</taxon>
        <taxon>Spermatophyta</taxon>
        <taxon>Magnoliopsida</taxon>
        <taxon>eudicotyledons</taxon>
        <taxon>Gunneridae</taxon>
        <taxon>Pentapetalae</taxon>
        <taxon>asterids</taxon>
        <taxon>lamiids</taxon>
        <taxon>Lamiales</taxon>
        <taxon>Pedaliaceae</taxon>
        <taxon>Sesamum</taxon>
    </lineage>
</organism>
<feature type="domain" description="Leucine-rich repeat-containing N-terminal plant-type" evidence="6">
    <location>
        <begin position="93"/>
        <end position="138"/>
    </location>
</feature>
<evidence type="ECO:0000256" key="5">
    <source>
        <dbReference type="ARBA" id="ARBA00023136"/>
    </source>
</evidence>
<dbReference type="Gene3D" id="3.80.10.10">
    <property type="entry name" value="Ribonuclease Inhibitor"/>
    <property type="match status" value="1"/>
</dbReference>
<dbReference type="InterPro" id="IPR001611">
    <property type="entry name" value="Leu-rich_rpt"/>
</dbReference>
<dbReference type="Pfam" id="PF00560">
    <property type="entry name" value="LRR_1"/>
    <property type="match status" value="3"/>
</dbReference>
<keyword evidence="4" id="KW-0677">Repeat</keyword>
<dbReference type="PANTHER" id="PTHR48003">
    <property type="entry name" value="OS07G0626500 PROTEIN"/>
    <property type="match status" value="1"/>
</dbReference>
<keyword evidence="5" id="KW-0472">Membrane</keyword>
<proteinExistence type="predicted"/>
<accession>A0AAW2T063</accession>
<keyword evidence="7" id="KW-0418">Kinase</keyword>
<evidence type="ECO:0000313" key="7">
    <source>
        <dbReference type="EMBL" id="KAL0398255.1"/>
    </source>
</evidence>
<evidence type="ECO:0000259" key="6">
    <source>
        <dbReference type="Pfam" id="PF08263"/>
    </source>
</evidence>
<evidence type="ECO:0000256" key="1">
    <source>
        <dbReference type="ARBA" id="ARBA00004370"/>
    </source>
</evidence>
<comment type="subcellular location">
    <subcellularLocation>
        <location evidence="1">Membrane</location>
    </subcellularLocation>
</comment>
<dbReference type="GO" id="GO:0016020">
    <property type="term" value="C:membrane"/>
    <property type="evidence" value="ECO:0007669"/>
    <property type="project" value="UniProtKB-SubCell"/>
</dbReference>
<reference evidence="7" key="2">
    <citation type="journal article" date="2024" name="Plant">
        <title>Genomic evolution and insights into agronomic trait innovations of Sesamum species.</title>
        <authorList>
            <person name="Miao H."/>
            <person name="Wang L."/>
            <person name="Qu L."/>
            <person name="Liu H."/>
            <person name="Sun Y."/>
            <person name="Le M."/>
            <person name="Wang Q."/>
            <person name="Wei S."/>
            <person name="Zheng Y."/>
            <person name="Lin W."/>
            <person name="Duan Y."/>
            <person name="Cao H."/>
            <person name="Xiong S."/>
            <person name="Wang X."/>
            <person name="Wei L."/>
            <person name="Li C."/>
            <person name="Ma Q."/>
            <person name="Ju M."/>
            <person name="Zhao R."/>
            <person name="Li G."/>
            <person name="Mu C."/>
            <person name="Tian Q."/>
            <person name="Mei H."/>
            <person name="Zhang T."/>
            <person name="Gao T."/>
            <person name="Zhang H."/>
        </authorList>
    </citation>
    <scope>NUCLEOTIDE SEQUENCE</scope>
    <source>
        <strain evidence="7">G02</strain>
    </source>
</reference>